<dbReference type="PROSITE" id="PS01033">
    <property type="entry name" value="GLOBIN"/>
    <property type="match status" value="1"/>
</dbReference>
<dbReference type="GeneID" id="116296393"/>
<proteinExistence type="evidence at transcript level"/>
<dbReference type="Pfam" id="PF00042">
    <property type="entry name" value="Globin"/>
    <property type="match status" value="1"/>
</dbReference>
<feature type="compositionally biased region" description="Polar residues" evidence="7">
    <location>
        <begin position="11"/>
        <end position="20"/>
    </location>
</feature>
<sequence length="172" mass="19081">MGCGGSKSVKTKNSTTNSGSLEKRQIDLVRESWELVKPDISNHGMTFYTRLFTEHPEMQQLFSFKDVEGIDKLKDDERFQNQARRVMEMVGSAVEGLDDIPALAVVLKTLGSTHVKYNVKEEHYGPVGEALIFALEKGLGDKFTSETREAWLAVYGIVADNMKAGAREAPPA</sequence>
<evidence type="ECO:0000256" key="7">
    <source>
        <dbReference type="SAM" id="MobiDB-lite"/>
    </source>
</evidence>
<evidence type="ECO:0000313" key="13">
    <source>
        <dbReference type="RefSeq" id="XP_031560270.1"/>
    </source>
</evidence>
<dbReference type="EMBL" id="KY810198">
    <property type="protein sequence ID" value="AUV50077.1"/>
    <property type="molecule type" value="mRNA"/>
</dbReference>
<dbReference type="InterPro" id="IPR000971">
    <property type="entry name" value="Globin"/>
</dbReference>
<evidence type="ECO:0000313" key="14">
    <source>
        <dbReference type="RefSeq" id="XP_031560271.1"/>
    </source>
</evidence>
<evidence type="ECO:0000313" key="10">
    <source>
        <dbReference type="Proteomes" id="UP000515163"/>
    </source>
</evidence>
<dbReference type="InterPro" id="IPR012292">
    <property type="entry name" value="Globin/Proto"/>
</dbReference>
<reference evidence="9" key="1">
    <citation type="submission" date="2017-03" db="EMBL/GenBank/DDBJ databases">
        <title>Evidence for a large expansion and #subfunctionalisation of globin genes in sea anemones.</title>
        <authorList>
            <person name="Smith H.L."/>
            <person name="Pavasovic A."/>
            <person name="Surm J.M."/>
            <person name="Phillips M.J."/>
            <person name="Prentis P.J."/>
        </authorList>
    </citation>
    <scope>NUCLEOTIDE SEQUENCE</scope>
</reference>
<dbReference type="PANTHER" id="PTHR46458">
    <property type="entry name" value="BLR2807 PROTEIN"/>
    <property type="match status" value="1"/>
</dbReference>
<dbReference type="RefSeq" id="XP_031560271.1">
    <property type="nucleotide sequence ID" value="XM_031704411.1"/>
</dbReference>
<name>A0A2K9UYQ3_ACTTE</name>
<reference evidence="11 12" key="2">
    <citation type="submission" date="2025-04" db="UniProtKB">
        <authorList>
            <consortium name="RefSeq"/>
        </authorList>
    </citation>
    <scope>IDENTIFICATION</scope>
    <source>
        <tissue evidence="11 12">Tentacle</tissue>
    </source>
</reference>
<feature type="domain" description="Globin" evidence="8">
    <location>
        <begin position="20"/>
        <end position="167"/>
    </location>
</feature>
<keyword evidence="1 6" id="KW-0813">Transport</keyword>
<evidence type="ECO:0000256" key="1">
    <source>
        <dbReference type="ARBA" id="ARBA00022448"/>
    </source>
</evidence>
<evidence type="ECO:0000256" key="2">
    <source>
        <dbReference type="ARBA" id="ARBA00022617"/>
    </source>
</evidence>
<gene>
    <name evidence="11 12 13 14" type="primary">LOC116296393</name>
    <name evidence="9" type="ORF">A.tenebrosa_nvec7000121</name>
</gene>
<dbReference type="AlphaFoldDB" id="A0A2K9UYQ3"/>
<keyword evidence="2 6" id="KW-0349">Heme</keyword>
<keyword evidence="4" id="KW-0479">Metal-binding</keyword>
<feature type="region of interest" description="Disordered" evidence="7">
    <location>
        <begin position="1"/>
        <end position="23"/>
    </location>
</feature>
<dbReference type="PANTHER" id="PTHR46458:SF1">
    <property type="entry name" value="GEO09476P1"/>
    <property type="match status" value="1"/>
</dbReference>
<dbReference type="KEGG" id="aten:116296393"/>
<dbReference type="InterPro" id="IPR009050">
    <property type="entry name" value="Globin-like_sf"/>
</dbReference>
<evidence type="ECO:0000313" key="12">
    <source>
        <dbReference type="RefSeq" id="XP_031560269.1"/>
    </source>
</evidence>
<keyword evidence="10" id="KW-1185">Reference proteome</keyword>
<dbReference type="OrthoDB" id="5976642at2759"/>
<protein>
    <submittedName>
        <fullName evidence="9">Globin-like protein</fullName>
    </submittedName>
    <submittedName>
        <fullName evidence="11 12">Neuroglobin-like</fullName>
    </submittedName>
</protein>
<evidence type="ECO:0000259" key="8">
    <source>
        <dbReference type="PROSITE" id="PS01033"/>
    </source>
</evidence>
<organism evidence="9">
    <name type="scientific">Actinia tenebrosa</name>
    <name type="common">Australian red waratah sea anemone</name>
    <dbReference type="NCBI Taxonomy" id="6105"/>
    <lineage>
        <taxon>Eukaryota</taxon>
        <taxon>Metazoa</taxon>
        <taxon>Cnidaria</taxon>
        <taxon>Anthozoa</taxon>
        <taxon>Hexacorallia</taxon>
        <taxon>Actiniaria</taxon>
        <taxon>Actiniidae</taxon>
        <taxon>Actinia</taxon>
    </lineage>
</organism>
<evidence type="ECO:0000313" key="9">
    <source>
        <dbReference type="EMBL" id="AUV50077.1"/>
    </source>
</evidence>
<dbReference type="RefSeq" id="XP_031560268.1">
    <property type="nucleotide sequence ID" value="XM_031704408.1"/>
</dbReference>
<dbReference type="GO" id="GO:0046872">
    <property type="term" value="F:metal ion binding"/>
    <property type="evidence" value="ECO:0007669"/>
    <property type="project" value="UniProtKB-KW"/>
</dbReference>
<evidence type="ECO:0000256" key="4">
    <source>
        <dbReference type="ARBA" id="ARBA00022723"/>
    </source>
</evidence>
<dbReference type="GO" id="GO:0005344">
    <property type="term" value="F:oxygen carrier activity"/>
    <property type="evidence" value="ECO:0007669"/>
    <property type="project" value="UniProtKB-KW"/>
</dbReference>
<comment type="similarity">
    <text evidence="6">Belongs to the globin family.</text>
</comment>
<dbReference type="GO" id="GO:0019825">
    <property type="term" value="F:oxygen binding"/>
    <property type="evidence" value="ECO:0007669"/>
    <property type="project" value="InterPro"/>
</dbReference>
<dbReference type="GO" id="GO:0020037">
    <property type="term" value="F:heme binding"/>
    <property type="evidence" value="ECO:0007669"/>
    <property type="project" value="InterPro"/>
</dbReference>
<dbReference type="Proteomes" id="UP000515163">
    <property type="component" value="Unplaced"/>
</dbReference>
<evidence type="ECO:0000256" key="3">
    <source>
        <dbReference type="ARBA" id="ARBA00022621"/>
    </source>
</evidence>
<dbReference type="RefSeq" id="XP_031560270.1">
    <property type="nucleotide sequence ID" value="XM_031704410.1"/>
</dbReference>
<dbReference type="PRINTS" id="PR01907">
    <property type="entry name" value="WORMGLOBIN"/>
</dbReference>
<keyword evidence="5" id="KW-0408">Iron</keyword>
<accession>A0A2K9UYQ3</accession>
<dbReference type="RefSeq" id="XP_031560269.1">
    <property type="nucleotide sequence ID" value="XM_031704409.1"/>
</dbReference>
<dbReference type="Gene3D" id="1.10.490.10">
    <property type="entry name" value="Globins"/>
    <property type="match status" value="1"/>
</dbReference>
<evidence type="ECO:0000313" key="11">
    <source>
        <dbReference type="RefSeq" id="XP_031560268.1"/>
    </source>
</evidence>
<dbReference type="InterPro" id="IPR050532">
    <property type="entry name" value="Globin-like_OT"/>
</dbReference>
<keyword evidence="3 6" id="KW-0561">Oxygen transport</keyword>
<evidence type="ECO:0000256" key="5">
    <source>
        <dbReference type="ARBA" id="ARBA00023004"/>
    </source>
</evidence>
<evidence type="ECO:0000256" key="6">
    <source>
        <dbReference type="RuleBase" id="RU000356"/>
    </source>
</evidence>
<dbReference type="SUPFAM" id="SSF46458">
    <property type="entry name" value="Globin-like"/>
    <property type="match status" value="1"/>
</dbReference>